<evidence type="ECO:0000313" key="1">
    <source>
        <dbReference type="EMBL" id="KAK4023086.1"/>
    </source>
</evidence>
<gene>
    <name evidence="1" type="ORF">OUZ56_008520</name>
</gene>
<organism evidence="1 2">
    <name type="scientific">Daphnia magna</name>
    <dbReference type="NCBI Taxonomy" id="35525"/>
    <lineage>
        <taxon>Eukaryota</taxon>
        <taxon>Metazoa</taxon>
        <taxon>Ecdysozoa</taxon>
        <taxon>Arthropoda</taxon>
        <taxon>Crustacea</taxon>
        <taxon>Branchiopoda</taxon>
        <taxon>Diplostraca</taxon>
        <taxon>Cladocera</taxon>
        <taxon>Anomopoda</taxon>
        <taxon>Daphniidae</taxon>
        <taxon>Daphnia</taxon>
    </lineage>
</organism>
<reference evidence="1 2" key="1">
    <citation type="journal article" date="2023" name="Nucleic Acids Res.">
        <title>The hologenome of Daphnia magna reveals possible DNA methylation and microbiome-mediated evolution of the host genome.</title>
        <authorList>
            <person name="Chaturvedi A."/>
            <person name="Li X."/>
            <person name="Dhandapani V."/>
            <person name="Marshall H."/>
            <person name="Kissane S."/>
            <person name="Cuenca-Cambronero M."/>
            <person name="Asole G."/>
            <person name="Calvet F."/>
            <person name="Ruiz-Romero M."/>
            <person name="Marangio P."/>
            <person name="Guigo R."/>
            <person name="Rago D."/>
            <person name="Mirbahai L."/>
            <person name="Eastwood N."/>
            <person name="Colbourne J.K."/>
            <person name="Zhou J."/>
            <person name="Mallon E."/>
            <person name="Orsini L."/>
        </authorList>
    </citation>
    <scope>NUCLEOTIDE SEQUENCE [LARGE SCALE GENOMIC DNA]</scope>
    <source>
        <strain evidence="1">LRV0_1</strain>
    </source>
</reference>
<evidence type="ECO:0000313" key="2">
    <source>
        <dbReference type="Proteomes" id="UP001234178"/>
    </source>
</evidence>
<name>A0ABR0AD81_9CRUS</name>
<sequence length="111" mass="13203">MFKPRSSIDIGILYTDFESYGQFKDSQFFLSLLDLLAGLTSSQDERFDIRLYFRGTDDLRANLTTTHEGNVKNWKKPHHVFDNEEKNRSCDKVNDSRQQRTYDSFWTRLHT</sequence>
<dbReference type="EMBL" id="JAOYFB010000037">
    <property type="protein sequence ID" value="KAK4023086.1"/>
    <property type="molecule type" value="Genomic_DNA"/>
</dbReference>
<accession>A0ABR0AD81</accession>
<proteinExistence type="predicted"/>
<comment type="caution">
    <text evidence="1">The sequence shown here is derived from an EMBL/GenBank/DDBJ whole genome shotgun (WGS) entry which is preliminary data.</text>
</comment>
<dbReference type="Proteomes" id="UP001234178">
    <property type="component" value="Unassembled WGS sequence"/>
</dbReference>
<protein>
    <submittedName>
        <fullName evidence="1">Uncharacterized protein</fullName>
    </submittedName>
</protein>
<keyword evidence="2" id="KW-1185">Reference proteome</keyword>